<evidence type="ECO:0000313" key="2">
    <source>
        <dbReference type="EnsemblPlants" id="MELO3C003058.2.1"/>
    </source>
</evidence>
<reference evidence="2" key="1">
    <citation type="submission" date="2023-03" db="UniProtKB">
        <authorList>
            <consortium name="EnsemblPlants"/>
        </authorList>
    </citation>
    <scope>IDENTIFICATION</scope>
</reference>
<feature type="region of interest" description="Disordered" evidence="1">
    <location>
        <begin position="36"/>
        <end position="77"/>
    </location>
</feature>
<dbReference type="EnsemblPlants" id="MELO3C003058.2.1">
    <property type="protein sequence ID" value="MELO3C003058.2.1"/>
    <property type="gene ID" value="MELO3C003058.2"/>
</dbReference>
<dbReference type="AlphaFoldDB" id="A0A9I9CG07"/>
<proteinExistence type="predicted"/>
<sequence>MTDGRLGWARGRMTISGRLGWTLGTPTVGGRQIVAEEKSGLARETPIKDGRQIRPKVRESDEMEGDRRPRKGEGLRN</sequence>
<dbReference type="Gramene" id="MELO3C003058.2.1">
    <property type="protein sequence ID" value="MELO3C003058.2.1"/>
    <property type="gene ID" value="MELO3C003058.2"/>
</dbReference>
<protein>
    <submittedName>
        <fullName evidence="2">Uncharacterized protein</fullName>
    </submittedName>
</protein>
<evidence type="ECO:0000256" key="1">
    <source>
        <dbReference type="SAM" id="MobiDB-lite"/>
    </source>
</evidence>
<name>A0A9I9CG07_CUCME</name>
<organism evidence="2">
    <name type="scientific">Cucumis melo</name>
    <name type="common">Muskmelon</name>
    <dbReference type="NCBI Taxonomy" id="3656"/>
    <lineage>
        <taxon>Eukaryota</taxon>
        <taxon>Viridiplantae</taxon>
        <taxon>Streptophyta</taxon>
        <taxon>Embryophyta</taxon>
        <taxon>Tracheophyta</taxon>
        <taxon>Spermatophyta</taxon>
        <taxon>Magnoliopsida</taxon>
        <taxon>eudicotyledons</taxon>
        <taxon>Gunneridae</taxon>
        <taxon>Pentapetalae</taxon>
        <taxon>rosids</taxon>
        <taxon>fabids</taxon>
        <taxon>Cucurbitales</taxon>
        <taxon>Cucurbitaceae</taxon>
        <taxon>Benincaseae</taxon>
        <taxon>Cucumis</taxon>
    </lineage>
</organism>
<accession>A0A9I9CG07</accession>